<accession>A0A1H3J1I7</accession>
<evidence type="ECO:0000313" key="3">
    <source>
        <dbReference type="Proteomes" id="UP000198935"/>
    </source>
</evidence>
<organism evidence="2 3">
    <name type="scientific">Evansella caseinilytica</name>
    <dbReference type="NCBI Taxonomy" id="1503961"/>
    <lineage>
        <taxon>Bacteria</taxon>
        <taxon>Bacillati</taxon>
        <taxon>Bacillota</taxon>
        <taxon>Bacilli</taxon>
        <taxon>Bacillales</taxon>
        <taxon>Bacillaceae</taxon>
        <taxon>Evansella</taxon>
    </lineage>
</organism>
<dbReference type="STRING" id="1503961.SAMN05421736_101979"/>
<keyword evidence="1" id="KW-1133">Transmembrane helix</keyword>
<dbReference type="GO" id="GO:0005886">
    <property type="term" value="C:plasma membrane"/>
    <property type="evidence" value="ECO:0007669"/>
    <property type="project" value="UniProtKB-SubCell"/>
</dbReference>
<proteinExistence type="predicted"/>
<reference evidence="3" key="1">
    <citation type="submission" date="2016-10" db="EMBL/GenBank/DDBJ databases">
        <authorList>
            <person name="Varghese N."/>
            <person name="Submissions S."/>
        </authorList>
    </citation>
    <scope>NUCLEOTIDE SEQUENCE [LARGE SCALE GENOMIC DNA]</scope>
    <source>
        <strain evidence="3">SP</strain>
    </source>
</reference>
<feature type="transmembrane region" description="Helical" evidence="1">
    <location>
        <begin position="63"/>
        <end position="87"/>
    </location>
</feature>
<gene>
    <name evidence="2" type="ORF">SAMN05421736_101979</name>
</gene>
<name>A0A1H3J1I7_9BACI</name>
<keyword evidence="3" id="KW-1185">Reference proteome</keyword>
<feature type="transmembrane region" description="Helical" evidence="1">
    <location>
        <begin position="160"/>
        <end position="186"/>
    </location>
</feature>
<keyword evidence="1" id="KW-0812">Transmembrane</keyword>
<evidence type="ECO:0000256" key="1">
    <source>
        <dbReference type="SAM" id="Phobius"/>
    </source>
</evidence>
<keyword evidence="1" id="KW-0472">Membrane</keyword>
<dbReference type="EMBL" id="FNPI01000001">
    <property type="protein sequence ID" value="SDY33278.1"/>
    <property type="molecule type" value="Genomic_DNA"/>
</dbReference>
<feature type="transmembrane region" description="Helical" evidence="1">
    <location>
        <begin position="108"/>
        <end position="140"/>
    </location>
</feature>
<feature type="transmembrane region" description="Helical" evidence="1">
    <location>
        <begin position="27"/>
        <end position="51"/>
    </location>
</feature>
<dbReference type="AlphaFoldDB" id="A0A1H3J1I7"/>
<sequence>MMTMTFSNWLLFIRRQLLKEFTASKQYLFIVFYNTAGIMAVSILLRLLLVTSQYFAITVYQQLAFAIAIVVAIIGMLVLLSVFLFTVKEMKRRTKQIAIYLFTGYEKTTVLLIYTILFYLLTVVSFVLGAALLWLLAFSAGTSGNNDMLRLILGADFSAWWLPLFFALLLMLLVHFTALSCSICFLPKKTVMRLLSE</sequence>
<protein>
    <submittedName>
        <fullName evidence="2">FtsX-like permease family protein</fullName>
    </submittedName>
</protein>
<dbReference type="Proteomes" id="UP000198935">
    <property type="component" value="Unassembled WGS sequence"/>
</dbReference>
<evidence type="ECO:0000313" key="2">
    <source>
        <dbReference type="EMBL" id="SDY33278.1"/>
    </source>
</evidence>